<dbReference type="AlphaFoldDB" id="M1WMB3"/>
<dbReference type="InterPro" id="IPR008884">
    <property type="entry name" value="TylF_MeTrfase"/>
</dbReference>
<dbReference type="STRING" id="1322246.BN4_12070"/>
<dbReference type="HOGENOM" id="CLU_851249_0_0_7"/>
<dbReference type="PANTHER" id="PTHR40036">
    <property type="entry name" value="MACROCIN O-METHYLTRANSFERASE"/>
    <property type="match status" value="1"/>
</dbReference>
<reference evidence="2" key="2">
    <citation type="journal article" date="2013" name="Stand. Genomic Sci.">
        <title>Complete genome sequence of Desulfocapsa sulfexigens, a marine deltaproteobacterium specialized in disproportionating inorganic sulfur compounds.</title>
        <authorList>
            <person name="Finster K.W."/>
            <person name="Kjeldsen K.U."/>
            <person name="Kube M."/>
            <person name="Reinhardt R."/>
            <person name="Mussmann M."/>
            <person name="Amann R."/>
            <person name="Schreiber L."/>
        </authorList>
    </citation>
    <scope>NUCLEOTIDE SEQUENCE [LARGE SCALE GENOMIC DNA]</scope>
    <source>
        <strain evidence="2">DSM 10523 / SB164P1</strain>
    </source>
</reference>
<keyword evidence="2" id="KW-1185">Reference proteome</keyword>
<name>M1WMB3_PSEP2</name>
<dbReference type="PANTHER" id="PTHR40036:SF1">
    <property type="entry name" value="MACROCIN O-METHYLTRANSFERASE"/>
    <property type="match status" value="1"/>
</dbReference>
<protein>
    <recommendedName>
        <fullName evidence="3">Macrocin O-methyltransferase</fullName>
    </recommendedName>
</protein>
<evidence type="ECO:0008006" key="3">
    <source>
        <dbReference type="Google" id="ProtNLM"/>
    </source>
</evidence>
<accession>M1WMB3</accession>
<dbReference type="BioCyc" id="DPIE1322246:BN4_RS10410-MONOMER"/>
<dbReference type="OrthoDB" id="9811332at2"/>
<evidence type="ECO:0000313" key="2">
    <source>
        <dbReference type="Proteomes" id="UP000011724"/>
    </source>
</evidence>
<reference evidence="1 2" key="1">
    <citation type="journal article" date="2013" name="PLoS ONE">
        <title>The first genomic and proteomic characterization of a deep-sea sulfate reducer: insights into the piezophilic lifestyle of Desulfovibrio piezophilus.</title>
        <authorList>
            <person name="Pradel N."/>
            <person name="Ji B."/>
            <person name="Gimenez G."/>
            <person name="Talla E."/>
            <person name="Lenoble P."/>
            <person name="Garel M."/>
            <person name="Tamburini C."/>
            <person name="Fourquet P."/>
            <person name="Lebrun R."/>
            <person name="Bertin P."/>
            <person name="Denis Y."/>
            <person name="Pophillat M."/>
            <person name="Barbe V."/>
            <person name="Ollivier B."/>
            <person name="Dolla A."/>
        </authorList>
    </citation>
    <scope>NUCLEOTIDE SEQUENCE [LARGE SCALE GENOMIC DNA]</scope>
    <source>
        <strain evidence="2">DSM 10523 / SB164P1</strain>
    </source>
</reference>
<dbReference type="KEGG" id="dpi:BN4_12070"/>
<dbReference type="PATRIC" id="fig|879567.3.peg.2202"/>
<dbReference type="eggNOG" id="COG4122">
    <property type="taxonomic scope" value="Bacteria"/>
</dbReference>
<dbReference type="EMBL" id="FO203427">
    <property type="protein sequence ID" value="CCH49305.1"/>
    <property type="molecule type" value="Genomic_DNA"/>
</dbReference>
<evidence type="ECO:0000313" key="1">
    <source>
        <dbReference type="EMBL" id="CCH49305.1"/>
    </source>
</evidence>
<organism evidence="1 2">
    <name type="scientific">Pseudodesulfovibrio piezophilus (strain DSM 21447 / JCM 15486 / C1TLV30)</name>
    <name type="common">Desulfovibrio piezophilus</name>
    <dbReference type="NCBI Taxonomy" id="1322246"/>
    <lineage>
        <taxon>Bacteria</taxon>
        <taxon>Pseudomonadati</taxon>
        <taxon>Thermodesulfobacteriota</taxon>
        <taxon>Desulfovibrionia</taxon>
        <taxon>Desulfovibrionales</taxon>
        <taxon>Desulfovibrionaceae</taxon>
    </lineage>
</organism>
<dbReference type="Gene3D" id="3.40.50.150">
    <property type="entry name" value="Vaccinia Virus protein VP39"/>
    <property type="match status" value="1"/>
</dbReference>
<dbReference type="Proteomes" id="UP000011724">
    <property type="component" value="Chromosome"/>
</dbReference>
<gene>
    <name evidence="1" type="ordered locus">BN4_12070</name>
</gene>
<dbReference type="RefSeq" id="WP_015415349.1">
    <property type="nucleotide sequence ID" value="NC_020409.1"/>
</dbReference>
<dbReference type="InterPro" id="IPR029063">
    <property type="entry name" value="SAM-dependent_MTases_sf"/>
</dbReference>
<sequence>MSHLDDHIDKARTLLRDGHPRTALDELIEAKRLREPRQGLDVLRADCFLAMGEYAQAHESLLEELRFFPDNAVACEALKNLPGDMSREITHEDSEFEPLLAKIRPYTMLPVNRLYNLYLRAKEVCAHDIPGDFAEFGVAGGGSTAMLAAVIRNHSSRPRTVHAFDTFSGMPDPCSLDCLHTGTPADATGWGAGTCAAPTESLRTICNHLGVLDMVRINEGLFQETLPLVKQDMTTLALLHGDADWYESMRYILMTCFDTVGTGGAVILDDYGYWDGCTKAVDEFFAISRQTPELRPIKGGGGVWLRKE</sequence>
<proteinExistence type="predicted"/>
<dbReference type="Pfam" id="PF05711">
    <property type="entry name" value="TylF"/>
    <property type="match status" value="1"/>
</dbReference>